<evidence type="ECO:0000256" key="1">
    <source>
        <dbReference type="SAM" id="MobiDB-lite"/>
    </source>
</evidence>
<evidence type="ECO:0000313" key="3">
    <source>
        <dbReference type="EMBL" id="BBY50875.1"/>
    </source>
</evidence>
<gene>
    <name evidence="3" type="ORF">MARA_43430</name>
</gene>
<dbReference type="Proteomes" id="UP000467428">
    <property type="component" value="Chromosome"/>
</dbReference>
<feature type="chain" id="PRO_5039671651" description="EfeO-type cupredoxin-like domain-containing protein" evidence="2">
    <location>
        <begin position="23"/>
        <end position="144"/>
    </location>
</feature>
<feature type="compositionally biased region" description="Low complexity" evidence="1">
    <location>
        <begin position="27"/>
        <end position="47"/>
    </location>
</feature>
<evidence type="ECO:0000256" key="2">
    <source>
        <dbReference type="SAM" id="SignalP"/>
    </source>
</evidence>
<protein>
    <recommendedName>
        <fullName evidence="5">EfeO-type cupredoxin-like domain-containing protein</fullName>
    </recommendedName>
</protein>
<dbReference type="KEGG" id="marz:MARA_43430"/>
<evidence type="ECO:0000313" key="4">
    <source>
        <dbReference type="Proteomes" id="UP000467428"/>
    </source>
</evidence>
<dbReference type="InterPro" id="IPR008972">
    <property type="entry name" value="Cupredoxin"/>
</dbReference>
<keyword evidence="2" id="KW-0732">Signal</keyword>
<dbReference type="Gene3D" id="2.60.40.420">
    <property type="entry name" value="Cupredoxins - blue copper proteins"/>
    <property type="match status" value="1"/>
</dbReference>
<dbReference type="EMBL" id="AP022593">
    <property type="protein sequence ID" value="BBY50875.1"/>
    <property type="molecule type" value="Genomic_DNA"/>
</dbReference>
<sequence>MTTSTIAKTLAALVTVSFVAVGCGGSSETSESSSAASTTPSDTAAPPLTDQQEAPARLNVDVTIKAGEVTPTNAALEARVGQPIVIRVNSDAADELHVHSNPEHSFPIEAKTGQAFQFTVDVPGKVDVELHDLNKTIATIAVQQ</sequence>
<proteinExistence type="predicted"/>
<dbReference type="AlphaFoldDB" id="A0A7I7S4F4"/>
<feature type="region of interest" description="Disordered" evidence="1">
    <location>
        <begin position="27"/>
        <end position="55"/>
    </location>
</feature>
<reference evidence="3 4" key="1">
    <citation type="journal article" date="2019" name="Emerg. Microbes Infect.">
        <title>Comprehensive subspecies identification of 175 nontuberculous mycobacteria species based on 7547 genomic profiles.</title>
        <authorList>
            <person name="Matsumoto Y."/>
            <person name="Kinjo T."/>
            <person name="Motooka D."/>
            <person name="Nabeya D."/>
            <person name="Jung N."/>
            <person name="Uechi K."/>
            <person name="Horii T."/>
            <person name="Iida T."/>
            <person name="Fujita J."/>
            <person name="Nakamura S."/>
        </authorList>
    </citation>
    <scope>NUCLEOTIDE SEQUENCE [LARGE SCALE GENOMIC DNA]</scope>
    <source>
        <strain evidence="3 4">JCM 18538</strain>
    </source>
</reference>
<accession>A0A7I7S4F4</accession>
<name>A0A7I7S4F4_9MYCO</name>
<organism evidence="3 4">
    <name type="scientific">Mycolicibacterium arabiense</name>
    <dbReference type="NCBI Taxonomy" id="1286181"/>
    <lineage>
        <taxon>Bacteria</taxon>
        <taxon>Bacillati</taxon>
        <taxon>Actinomycetota</taxon>
        <taxon>Actinomycetes</taxon>
        <taxon>Mycobacteriales</taxon>
        <taxon>Mycobacteriaceae</taxon>
        <taxon>Mycolicibacterium</taxon>
    </lineage>
</organism>
<feature type="signal peptide" evidence="2">
    <location>
        <begin position="1"/>
        <end position="22"/>
    </location>
</feature>
<evidence type="ECO:0008006" key="5">
    <source>
        <dbReference type="Google" id="ProtNLM"/>
    </source>
</evidence>
<keyword evidence="4" id="KW-1185">Reference proteome</keyword>
<geneLocation type="plasmid" evidence="4">
    <name>pjcm18538 dna</name>
</geneLocation>